<reference evidence="2 4" key="1">
    <citation type="submission" date="2016-01" db="EMBL/GenBank/DDBJ databases">
        <title>Genome Sequences of Twelve Sporeforming Bacillus Species Isolated from Foods.</title>
        <authorList>
            <person name="Berendsen E.M."/>
            <person name="Wells-Bennik M.H."/>
            <person name="Krawcyk A.O."/>
            <person name="De Jong A."/>
            <person name="Holsappel S."/>
            <person name="Eijlander R.T."/>
            <person name="Kuipers O.P."/>
        </authorList>
    </citation>
    <scope>NUCLEOTIDE SEQUENCE [LARGE SCALE GENOMIC DNA]</scope>
    <source>
        <strain evidence="2 4">B4102</strain>
    </source>
</reference>
<dbReference type="OrthoDB" id="2617663at2"/>
<protein>
    <submittedName>
        <fullName evidence="2">Uncharacterized protein</fullName>
    </submittedName>
</protein>
<accession>A0A150KU24</accession>
<feature type="compositionally biased region" description="Basic residues" evidence="1">
    <location>
        <begin position="9"/>
        <end position="31"/>
    </location>
</feature>
<keyword evidence="4" id="KW-1185">Reference proteome</keyword>
<dbReference type="PATRIC" id="fig|46224.3.peg.3483"/>
<name>A0A150KU24_9BACI</name>
<dbReference type="KEGG" id="hspo:JGZ69_02555"/>
<evidence type="ECO:0000313" key="4">
    <source>
        <dbReference type="Proteomes" id="UP000075666"/>
    </source>
</evidence>
<proteinExistence type="predicted"/>
<reference evidence="3 5" key="2">
    <citation type="submission" date="2020-12" db="EMBL/GenBank/DDBJ databases">
        <title>Taxonomic evaluation of the Bacillus sporothermodurans group of bacteria based on whole genome sequences.</title>
        <authorList>
            <person name="Fiedler G."/>
            <person name="Herbstmann A.-D."/>
            <person name="Doll E."/>
            <person name="Wenning M."/>
            <person name="Brinks E."/>
            <person name="Kabisch J."/>
            <person name="Breitenwieser F."/>
            <person name="Lappann M."/>
            <person name="Boehnlein C."/>
            <person name="Franz C."/>
        </authorList>
    </citation>
    <scope>NUCLEOTIDE SEQUENCE [LARGE SCALE GENOMIC DNA]</scope>
    <source>
        <strain evidence="3 5">DSM 10599</strain>
    </source>
</reference>
<dbReference type="AlphaFoldDB" id="A0A150KU24"/>
<feature type="region of interest" description="Disordered" evidence="1">
    <location>
        <begin position="94"/>
        <end position="119"/>
    </location>
</feature>
<evidence type="ECO:0000256" key="1">
    <source>
        <dbReference type="SAM" id="MobiDB-lite"/>
    </source>
</evidence>
<organism evidence="2 4">
    <name type="scientific">Heyndrickxia sporothermodurans</name>
    <dbReference type="NCBI Taxonomy" id="46224"/>
    <lineage>
        <taxon>Bacteria</taxon>
        <taxon>Bacillati</taxon>
        <taxon>Bacillota</taxon>
        <taxon>Bacilli</taxon>
        <taxon>Bacillales</taxon>
        <taxon>Bacillaceae</taxon>
        <taxon>Heyndrickxia</taxon>
    </lineage>
</organism>
<dbReference type="STRING" id="46224.B4102_3348"/>
<evidence type="ECO:0000313" key="3">
    <source>
        <dbReference type="EMBL" id="QQX25860.1"/>
    </source>
</evidence>
<gene>
    <name evidence="2" type="ORF">B4102_3348</name>
    <name evidence="3" type="ORF">JGZ69_02555</name>
</gene>
<dbReference type="RefSeq" id="WP_066232346.1">
    <property type="nucleotide sequence ID" value="NZ_CP066701.1"/>
</dbReference>
<dbReference type="EMBL" id="CP066701">
    <property type="protein sequence ID" value="QQX25860.1"/>
    <property type="molecule type" value="Genomic_DNA"/>
</dbReference>
<dbReference type="EMBL" id="LQYN01000068">
    <property type="protein sequence ID" value="KYD03498.1"/>
    <property type="molecule type" value="Genomic_DNA"/>
</dbReference>
<feature type="region of interest" description="Disordered" evidence="1">
    <location>
        <begin position="1"/>
        <end position="31"/>
    </location>
</feature>
<evidence type="ECO:0000313" key="5">
    <source>
        <dbReference type="Proteomes" id="UP000595512"/>
    </source>
</evidence>
<dbReference type="Proteomes" id="UP000595512">
    <property type="component" value="Chromosome"/>
</dbReference>
<sequence>MKNEEFKERHHRGDVHKRRDHHMHGRGGAKTFRRGRAIAFLETLNLKRATLKQQLETPELQTINPILVGELKAVETVINEFVQLFELHEFEEMEAENKQVAGKTSLSEESLNNDEKSND</sequence>
<dbReference type="Proteomes" id="UP000075666">
    <property type="component" value="Unassembled WGS sequence"/>
</dbReference>
<evidence type="ECO:0000313" key="2">
    <source>
        <dbReference type="EMBL" id="KYD03498.1"/>
    </source>
</evidence>